<keyword evidence="3" id="KW-1185">Reference proteome</keyword>
<proteinExistence type="predicted"/>
<feature type="transmembrane region" description="Helical" evidence="1">
    <location>
        <begin position="22"/>
        <end position="44"/>
    </location>
</feature>
<sequence>MKNHVEQVSRSTKKRTVKAYEAALRVIFYPFLLILVPQIVTWTADETGRHPWMRIICVLSRRSYRIHV</sequence>
<keyword evidence="1" id="KW-1133">Transmembrane helix</keyword>
<accession>A0A9P4NW60</accession>
<evidence type="ECO:0000313" key="2">
    <source>
        <dbReference type="EMBL" id="KAF2432423.1"/>
    </source>
</evidence>
<evidence type="ECO:0000256" key="1">
    <source>
        <dbReference type="SAM" id="Phobius"/>
    </source>
</evidence>
<gene>
    <name evidence="2" type="ORF">EJ08DRAFT_648191</name>
</gene>
<comment type="caution">
    <text evidence="2">The sequence shown here is derived from an EMBL/GenBank/DDBJ whole genome shotgun (WGS) entry which is preliminary data.</text>
</comment>
<name>A0A9P4NW60_9PEZI</name>
<keyword evidence="1" id="KW-0812">Transmembrane</keyword>
<reference evidence="2" key="1">
    <citation type="journal article" date="2020" name="Stud. Mycol.">
        <title>101 Dothideomycetes genomes: a test case for predicting lifestyles and emergence of pathogens.</title>
        <authorList>
            <person name="Haridas S."/>
            <person name="Albert R."/>
            <person name="Binder M."/>
            <person name="Bloem J."/>
            <person name="Labutti K."/>
            <person name="Salamov A."/>
            <person name="Andreopoulos B."/>
            <person name="Baker S."/>
            <person name="Barry K."/>
            <person name="Bills G."/>
            <person name="Bluhm B."/>
            <person name="Cannon C."/>
            <person name="Castanera R."/>
            <person name="Culley D."/>
            <person name="Daum C."/>
            <person name="Ezra D."/>
            <person name="Gonzalez J."/>
            <person name="Henrissat B."/>
            <person name="Kuo A."/>
            <person name="Liang C."/>
            <person name="Lipzen A."/>
            <person name="Lutzoni F."/>
            <person name="Magnuson J."/>
            <person name="Mondo S."/>
            <person name="Nolan M."/>
            <person name="Ohm R."/>
            <person name="Pangilinan J."/>
            <person name="Park H.-J."/>
            <person name="Ramirez L."/>
            <person name="Alfaro M."/>
            <person name="Sun H."/>
            <person name="Tritt A."/>
            <person name="Yoshinaga Y."/>
            <person name="Zwiers L.-H."/>
            <person name="Turgeon B."/>
            <person name="Goodwin S."/>
            <person name="Spatafora J."/>
            <person name="Crous P."/>
            <person name="Grigoriev I."/>
        </authorList>
    </citation>
    <scope>NUCLEOTIDE SEQUENCE</scope>
    <source>
        <strain evidence="2">CBS 130266</strain>
    </source>
</reference>
<dbReference type="Proteomes" id="UP000800235">
    <property type="component" value="Unassembled WGS sequence"/>
</dbReference>
<dbReference type="AlphaFoldDB" id="A0A9P4NW60"/>
<protein>
    <submittedName>
        <fullName evidence="2">Uncharacterized protein</fullName>
    </submittedName>
</protein>
<dbReference type="EMBL" id="MU007026">
    <property type="protein sequence ID" value="KAF2432423.1"/>
    <property type="molecule type" value="Genomic_DNA"/>
</dbReference>
<keyword evidence="1" id="KW-0472">Membrane</keyword>
<evidence type="ECO:0000313" key="3">
    <source>
        <dbReference type="Proteomes" id="UP000800235"/>
    </source>
</evidence>
<organism evidence="2 3">
    <name type="scientific">Tothia fuscella</name>
    <dbReference type="NCBI Taxonomy" id="1048955"/>
    <lineage>
        <taxon>Eukaryota</taxon>
        <taxon>Fungi</taxon>
        <taxon>Dikarya</taxon>
        <taxon>Ascomycota</taxon>
        <taxon>Pezizomycotina</taxon>
        <taxon>Dothideomycetes</taxon>
        <taxon>Pleosporomycetidae</taxon>
        <taxon>Venturiales</taxon>
        <taxon>Cylindrosympodiaceae</taxon>
        <taxon>Tothia</taxon>
    </lineage>
</organism>